<keyword evidence="6" id="KW-1185">Reference proteome</keyword>
<dbReference type="PANTHER" id="PTHR38340">
    <property type="entry name" value="S-LAYER PROTEIN"/>
    <property type="match status" value="1"/>
</dbReference>
<feature type="domain" description="RapA2 cadherin-like" evidence="4">
    <location>
        <begin position="290"/>
        <end position="357"/>
    </location>
</feature>
<keyword evidence="2" id="KW-0964">Secreted</keyword>
<dbReference type="Pfam" id="PF17803">
    <property type="entry name" value="Cadherin_4"/>
    <property type="match status" value="12"/>
</dbReference>
<evidence type="ECO:0000256" key="1">
    <source>
        <dbReference type="ARBA" id="ARBA00004613"/>
    </source>
</evidence>
<feature type="region of interest" description="Disordered" evidence="3">
    <location>
        <begin position="3797"/>
        <end position="3819"/>
    </location>
</feature>
<feature type="domain" description="RapA2 cadherin-like" evidence="4">
    <location>
        <begin position="1867"/>
        <end position="1935"/>
    </location>
</feature>
<dbReference type="InterPro" id="IPR050557">
    <property type="entry name" value="RTX_toxin/Mannuronan_C5-epim"/>
</dbReference>
<comment type="subcellular location">
    <subcellularLocation>
        <location evidence="1">Secreted</location>
    </subcellularLocation>
</comment>
<feature type="region of interest" description="Disordered" evidence="3">
    <location>
        <begin position="2451"/>
        <end position="2538"/>
    </location>
</feature>
<dbReference type="SUPFAM" id="SSF51120">
    <property type="entry name" value="beta-Roll"/>
    <property type="match status" value="1"/>
</dbReference>
<gene>
    <name evidence="5" type="ORF">CKO45_18095</name>
</gene>
<dbReference type="Gene3D" id="2.60.40.10">
    <property type="entry name" value="Immunoglobulins"/>
    <property type="match status" value="2"/>
</dbReference>
<dbReference type="InterPro" id="IPR013783">
    <property type="entry name" value="Ig-like_fold"/>
</dbReference>
<feature type="domain" description="RapA2 cadherin-like" evidence="4">
    <location>
        <begin position="738"/>
        <end position="805"/>
    </location>
</feature>
<feature type="domain" description="RapA2 cadherin-like" evidence="4">
    <location>
        <begin position="3316"/>
        <end position="3382"/>
    </location>
</feature>
<dbReference type="InterPro" id="IPR001343">
    <property type="entry name" value="Hemolysn_Ca-bd"/>
</dbReference>
<evidence type="ECO:0000256" key="2">
    <source>
        <dbReference type="ARBA" id="ARBA00022525"/>
    </source>
</evidence>
<dbReference type="InterPro" id="IPR011049">
    <property type="entry name" value="Serralysin-like_metalloprot_C"/>
</dbReference>
<comment type="caution">
    <text evidence="5">The sequence shown here is derived from an EMBL/GenBank/DDBJ whole genome shotgun (WGS) entry which is preliminary data.</text>
</comment>
<evidence type="ECO:0000259" key="4">
    <source>
        <dbReference type="Pfam" id="PF17803"/>
    </source>
</evidence>
<proteinExistence type="predicted"/>
<feature type="domain" description="RapA2 cadherin-like" evidence="4">
    <location>
        <begin position="178"/>
        <end position="245"/>
    </location>
</feature>
<dbReference type="PANTHER" id="PTHR38340:SF1">
    <property type="entry name" value="S-LAYER PROTEIN"/>
    <property type="match status" value="1"/>
</dbReference>
<feature type="domain" description="RapA2 cadherin-like" evidence="4">
    <location>
        <begin position="1187"/>
        <end position="1254"/>
    </location>
</feature>
<organism evidence="5 6">
    <name type="scientific">Paracraurococcus ruber</name>
    <dbReference type="NCBI Taxonomy" id="77675"/>
    <lineage>
        <taxon>Bacteria</taxon>
        <taxon>Pseudomonadati</taxon>
        <taxon>Pseudomonadota</taxon>
        <taxon>Alphaproteobacteria</taxon>
        <taxon>Acetobacterales</taxon>
        <taxon>Roseomonadaceae</taxon>
        <taxon>Paracraurococcus</taxon>
    </lineage>
</organism>
<accession>A0ABS1D031</accession>
<dbReference type="Proteomes" id="UP000697995">
    <property type="component" value="Unassembled WGS sequence"/>
</dbReference>
<dbReference type="Gene3D" id="2.150.10.10">
    <property type="entry name" value="Serralysin-like metalloprotease, C-terminal"/>
    <property type="match status" value="1"/>
</dbReference>
<feature type="domain" description="RapA2 cadherin-like" evidence="4">
    <location>
        <begin position="66"/>
        <end position="133"/>
    </location>
</feature>
<dbReference type="PROSITE" id="PS00330">
    <property type="entry name" value="HEMOLYSIN_CALCIUM"/>
    <property type="match status" value="2"/>
</dbReference>
<feature type="compositionally biased region" description="Low complexity" evidence="3">
    <location>
        <begin position="2451"/>
        <end position="2481"/>
    </location>
</feature>
<feature type="domain" description="RapA2 cadherin-like" evidence="4">
    <location>
        <begin position="626"/>
        <end position="693"/>
    </location>
</feature>
<feature type="domain" description="RapA2 cadherin-like" evidence="4">
    <location>
        <begin position="1075"/>
        <end position="1142"/>
    </location>
</feature>
<dbReference type="InterPro" id="IPR040853">
    <property type="entry name" value="RapA2_cadherin-like"/>
</dbReference>
<evidence type="ECO:0000313" key="5">
    <source>
        <dbReference type="EMBL" id="MBK1660146.1"/>
    </source>
</evidence>
<feature type="compositionally biased region" description="Basic and acidic residues" evidence="3">
    <location>
        <begin position="2516"/>
        <end position="2533"/>
    </location>
</feature>
<dbReference type="PRINTS" id="PR00313">
    <property type="entry name" value="CABNDNGRPT"/>
</dbReference>
<feature type="non-terminal residue" evidence="5">
    <location>
        <position position="1"/>
    </location>
</feature>
<name>A0ABS1D031_9PROT</name>
<feature type="domain" description="RapA2 cadherin-like" evidence="4">
    <location>
        <begin position="1299"/>
        <end position="1366"/>
    </location>
</feature>
<sequence>LLGVPPGATLSAGTRQADGSWQIAAADLPGLSITPPRDFAGTLSLTLRATSTEAANGATATTDHAFTVQVVPVADAPVATAAAAAGAEDTAIPLDLRAALTDTDGSEALSVSLLGVPAGATLSAGTRQADGTWQIAAADLPGLTLTPPRDVSGTLSLTLRATSTEAANGAAATTDHAFTVRVTPVADAPMVQVAAATGNEDTAIPLDLRAALADADGSETLSVTLLGVPSGATLSAGTRLADGTWQLAAGDLPGLSITPPRDFAGTLNLTLRAISTEATNGAAATIDRAFTVQVTAVADAPVVQAAAATGDEDSAIPLDLRAALADTDGSETLSVSLLGVPPGATLSAGTRLADGTWQIAAGDLPGLSLTPPPDFAGTLDLTLRATSTEAANGASATTDHAFAVQVTAVADAPVATAMAVTGDEDTAIPLDLRAALTDSDGSETLSVSLLGVPAGAMLSAGTRQADGTWQIAAGDLPGLTLTPPRDFAGTLSLTLRATSTEAANGAAATTDHAFTVQVTPVADAPLVHATQATGDEDTAIPLDLRAALADTDGSETLSVSLLGVPAGAMLSAGMRQADGSWQIAASDLPGLTLTPSRDFAGTLSLTLRATSTEAGNGANATVDHAFTVQVVPVADAPVAMAAAAAGNEDSAIPLDLRAGLADTDGSETLSVSLLGVPPGATLSAGTRQADGSWQIAAADLPGLSITPPRDFAGTLSLTLRATSTEAGNGATATTDHAFTVQVMPVADTPVATAMAVTGDEDTAIPLDLRAALADTDGSEALSVSLLGVPAGATLSAGTRQADGTWQLAASDLPGLTLTPPRDVSGTLSLTLRATSTEAANGATATTDHAFTVRVTPVADAPLLQATPAMGAEDGAIPLDLAAALTDTDGSESLARIVIAGLPAAAVLSAGSRDADGTWTLTPAEAAHVTLTPPADWSGTLPLHVTAVSREAANGAEASTTVILPVQVAAVADAPALQAAPATGDEDTAIALDLRAALTDTDGSETLTVSLLGVPAGATLSAGTRQADGSWQIATADLPGLSITPPRDFAGTLSLTLRATSTEAGNGATATTDHAFTVQVVPVADTPVATAAAATGAEDTAIPLDLRAALTDTDGSEALSVSLLGLPAGATLSAGTRQADGSWQLAASDLPGLSITPPRDFAGTLSLTLRATSTEAANGATATTDHAFTVQVTPVADAPVVQAAAATGDEDSAIPLDLRAALADADGSETLSVTLLGVPSGATLSAGTRQADGTWQLAASDLPGLTLTPPRDFAGTLNLTLRATSTEAASGASATIDRAFTVQVTPVADAPVVLAAAAAGDEDSAIPLDLRAALADTDGSETLSVSLLGIPAGATLSAGTRQADGTWQLAASDLPGLTLTPPRNFAGTLSLTLRATSTEAANGATATTDHAFAVEVTPVADAPAVMAAAAAGDEDTAIPLDLRAVLMDTDGSETLAVSLLGVPAGAMLSAGTQQADGSWRIAAADLPGLTLTPPRDFAGTLSLTLRATSTEAANGAAATTNHAFTVQVAPVADQASIGISGAGEEDRWIAIRGSVATTDIDGSEQLGDTVIVSGVPAGAVLNQGTQIAPGRWEVARAGLEDGTLAIRPPADSDDDITLRFAVQTTDGTSIAITEVAATIVVRAVSDTPTVQVADLAGQEDTPIPLAGLGGALTDTDGSETLSFVLTGVPADATLSAGTRNADGSWSLTPAELAAAALTPPANFSGSLALTLTAVATEAQDGAAPAQASASFTVTVDPVADDGTITASATGQEDTDIPLRPDFATPDADGSETWSALTRVGGVPAGAVLSHGTEVAPGIWDVATADLRAGTVTIRPPADSDADFALSFTATLTDTGNGTSVSRIVTGSAQITVQAVADAPVVSAADVAGLEDQPIALDLAARLTDTDGSERLDLVLVGVPAGATLSAGTRNGDGTWTIAPGDLPGLAITPPRDFSGSIALTLRATATDHESSTATTIAACTVDVAAVADAPTLRVGPAMGAEDSAIALRISGATTDIDGSEQLVGFRILGLPAGAVLRAGGQVLHPEADGSVLVDAAAAPSLTVTPPQDSDAGFTLRIAAIAAEPNGSRAESPLQDLSVRVGAVADLPVWVATSAAGQEDTAIPLGLPARLADTDGSETLTFLLTGLPAGAVLNVGTYTGPGAWSLTAAEAAVATVTPPRDFAGTFQVTLTAITQEANGGSQAVSTLVFPIHVAAVVDAADWTATAAGREDQSFALDLRPPLPDADGSEHLVGSARVSGIPAGAVLRLADGSVVPVAGGACAIAVEQLPGLTITMPHDSDVAARLAVTVTVEDTGGVRAEVHGTVTVDPVGVADLPVLATPAVSAGGHASQDPDAGWVPLHITASLADQDGSETLHAWVRDVPQGAVLSAGIPAGDGLWRVPIAALPGLALRPPAGFGGGFTLRVTAIASEREGDAAIRTETLAVTIAPPAAAGTGGAATDPDGATWSTAPAPSSSTPGTQAAITGQTRDLVGGSGNDTLAGHTGETRLWGGTGDDVLDGHGDASRSYGDGHDEEYGGSGNDTLVFDSKADLLNTRKIYGDAGFDTIRLGGAITSIVDSDLTSNCRDVQGVERIEFLTASAADLTVGAGFQAAFGAAAAIEAVASAAFTLHAAGSGQALTVLTGAGADTILTGGGNDLVDAGAGSDSIATGAGNDTIEGGAGGDSIDGGAGTDHLVYRGNRADYVIAALASDAEGFAFSITSKSGAVDRIRNVEVIDFADRTGQTPAALAAADAPRVLAAQAPALQVHNATTLEDQGVVLDVAAALADSDGGREVLGIRIDGVPSGARLSAGEQDPLTGAWVLQPSELAGLRLTPPANFDGRITLTVRAVAAEATGDLATTAATLRVDVTAVADGAAIAAAPEAGVEDRLVPLHLSVTPADADGSERVTAIILSGLPAGAAVAPATGVHDNGDGTWTVAPEAVGTLRIAPPPNAHGDFTLTVTATTQEAANGATATTSRTIGFSVAPVPDAPLASAADVAGHEDRRIPLSLDAALVDTDGSEALSVVISGLPAGTILSAGVNNGDGSWTLTPAELPGLMLTPPGNWSGSMALTMQAHALERSTGEAATTTLTFHVAVAGVADTPLVDAVTTASGSEDRPIGLDIIAQLADRDGSETLVVLATAVPAGARFSSGTANADGSWTIPAAALPGLTFTPPPNFSGTLRLDLAVTAVEADGSRAMVPVQVTVTVEAVADAPLLAATDATGAEDAAIPLDLRAALADADGSETLAVTLLGLPAGATLSAGTRQWDGSWQIAAADLPGLSLTPPRDFAGTLQLTLRATSTEAANADVATTDHAFAVQVTAVADAPVATAAAAAGDEDTVIPLDLRAALTDTDGSETLSVSLLGLPAGATLSAGTRQADGSWQIAAGDLPGLSLTPPRDFAGTLHLTLRATSTEAANGASATTDHAFTLQVTPVSDAPLVQALAATGQEDTAIPLDLRVALADTDGSEALSVSLLGVPDGASLSAGTRQADGSWQLAASDLPGLALTPPQDFAGTLTLTLRATSTEAGNGASATTDHAFTVDVAPVADAPLLHASPTTGEEDTAIPLDLGVALADTDGSESIAAIRITGLPPGFSLSAGSAAGDGEWSLQPADLPGLHLTAPQDWNGTVTLTLEATTRDGASSHTATRDVSVTLAPVNDAPVLDLAPAPHAAAGQAQAAVLAEAGITDVDSPSLSGATITLTGAGAGDRLAFAGYTLVQSGGHTLLADTGIEVATGADGQVTLSGRAPLQVYERAIEALSLESGPSGLASGTRSIGITLHDDAGAAGETRVVAVTVDPPPAPPSATPDALAGPATDPDPAAAAAAQAAHDVFVVAMGGGIDHVAGTPGDWTETIQVDGAGAPGQGSWVLVVDGAVGQTVSDHAIDLSQPASGHIQFADGSHVDFAQIERVTW</sequence>
<dbReference type="Pfam" id="PF00353">
    <property type="entry name" value="HemolysinCabind"/>
    <property type="match status" value="2"/>
</dbReference>
<feature type="domain" description="RapA2 cadherin-like" evidence="4">
    <location>
        <begin position="514"/>
        <end position="581"/>
    </location>
</feature>
<dbReference type="EMBL" id="NRSG01000150">
    <property type="protein sequence ID" value="MBK1660146.1"/>
    <property type="molecule type" value="Genomic_DNA"/>
</dbReference>
<feature type="compositionally biased region" description="Low complexity" evidence="3">
    <location>
        <begin position="3806"/>
        <end position="3819"/>
    </location>
</feature>
<evidence type="ECO:0000256" key="3">
    <source>
        <dbReference type="SAM" id="MobiDB-lite"/>
    </source>
</evidence>
<evidence type="ECO:0000313" key="6">
    <source>
        <dbReference type="Proteomes" id="UP000697995"/>
    </source>
</evidence>
<dbReference type="InterPro" id="IPR018511">
    <property type="entry name" value="Hemolysin-typ_Ca-bd_CS"/>
</dbReference>
<protein>
    <recommendedName>
        <fullName evidence="4">RapA2 cadherin-like domain-containing protein</fullName>
    </recommendedName>
</protein>
<reference evidence="5 6" key="1">
    <citation type="journal article" date="2020" name="Microorganisms">
        <title>Osmotic Adaptation and Compatible Solute Biosynthesis of Phototrophic Bacteria as Revealed from Genome Analyses.</title>
        <authorList>
            <person name="Imhoff J.F."/>
            <person name="Rahn T."/>
            <person name="Kunzel S."/>
            <person name="Keller A."/>
            <person name="Neulinger S.C."/>
        </authorList>
    </citation>
    <scope>NUCLEOTIDE SEQUENCE [LARGE SCALE GENOMIC DNA]</scope>
    <source>
        <strain evidence="5 6">DSM 15382</strain>
    </source>
</reference>
<feature type="domain" description="RapA2 cadherin-like" evidence="4">
    <location>
        <begin position="403"/>
        <end position="469"/>
    </location>
</feature>